<accession>A0A411HHH1</accession>
<keyword evidence="2 9" id="KW-0378">Hydrolase</keyword>
<dbReference type="SMART" id="SM00487">
    <property type="entry name" value="DEXDc"/>
    <property type="match status" value="1"/>
</dbReference>
<comment type="similarity">
    <text evidence="9">Belongs to the SNF2/RAD54 helicase family. RapA subfamily.</text>
</comment>
<dbReference type="InterPro" id="IPR057342">
    <property type="entry name" value="DEXDc_RapA"/>
</dbReference>
<feature type="binding site" evidence="9">
    <location>
        <begin position="169"/>
        <end position="176"/>
    </location>
    <ligand>
        <name>ATP</name>
        <dbReference type="ChEBI" id="CHEBI:30616"/>
    </ligand>
</feature>
<dbReference type="Pfam" id="PF18337">
    <property type="entry name" value="Tudor_RapA"/>
    <property type="match status" value="1"/>
</dbReference>
<sequence length="949" mass="105321">MAFVPGQRWISTAEPELGLGTVMRLEGRTVQVVFATSGVIRQYALTSAPLLRAEFKSGDSVSGTGKTFIIERMELRNGIAYYHGAGMTLAEGELDDVQNVSKADERLVSGRVDRVEQFELRVEALQQRAEAQRSPAYGLACVRVDLIPHQLRVAEIAAARRPPRILLADEVGLGKTIEAGLILARLLASNRVGRVLVLLPESLVFQWFVELLRRFNLSFAIFDEERCEAIEMATPGINPFEDDQLVIASIGFLADAPKRTQQVLDAGWDLLVVDEAHHLAWSPEHSSTEYDLVDKLAQKTPGVILLTATPEQLGRTGHFARLRLLDPARYHDLAQFQHESDGYAQLSQLAEKLQDGAALDKPEQTDLAQRLDNDPALLAHLKSYGKGDRSSAATLIDALIDRHGTGRVMFRNRRAQVGGFPQRVPQLSVLDGTELDDDQRQHLLAEFCSDVQQPPSPLELNYAADARLPWLLNLIETSGTEKLLLICRSQAKVLALEEALRTRSGVKVARFHEGMSIIQRDRNAAFFAQPDGARLLLCAEIGSEGRNFQFAHTLILWDLPLDPDMLEQRIGRLDRIGQKHPIAIHGIAFSGSAQQVLLRWFDQGLDAFRTSPADGRELLKRFQTPLLALATQHARGAEDSDAELDVLIAETRAAHEELAAVIHRGRDRLLELAATREAHAETLRLALLASDQNATLDAFVLRLFEQFGIENDEHGERIYLLDPEYLSTDGFPGLQDGPQQITFDRATALSREELPLLRFDHPMVIGALELLLDGENGNCAFLADDVLAPKTVLLECVFVLDCLAAKSLHIERFLPPTPLRAIVDTKLQSRPDYRASPSSLQRAPDRDIEVPRYRKYLSTLVPPMRKRAEELALAEAKTVIANALQAAELELGGEIARLTALKRVNPSVRQQEIDALQAELAALRHALPQAHTRLDAVRFVCSADFLGLR</sequence>
<evidence type="ECO:0000259" key="11">
    <source>
        <dbReference type="PROSITE" id="PS51194"/>
    </source>
</evidence>
<gene>
    <name evidence="9 12" type="primary">rapA</name>
    <name evidence="12" type="ORF">ELE36_06090</name>
</gene>
<evidence type="ECO:0000256" key="6">
    <source>
        <dbReference type="ARBA" id="ARBA00023125"/>
    </source>
</evidence>
<dbReference type="Gene3D" id="3.40.50.300">
    <property type="entry name" value="P-loop containing nucleotide triphosphate hydrolases"/>
    <property type="match status" value="1"/>
</dbReference>
<dbReference type="InterPro" id="IPR001650">
    <property type="entry name" value="Helicase_C-like"/>
</dbReference>
<dbReference type="EMBL" id="CP035704">
    <property type="protein sequence ID" value="QBB69965.1"/>
    <property type="molecule type" value="Genomic_DNA"/>
</dbReference>
<dbReference type="Proteomes" id="UP000291562">
    <property type="component" value="Chromosome"/>
</dbReference>
<evidence type="ECO:0000259" key="10">
    <source>
        <dbReference type="PROSITE" id="PS51192"/>
    </source>
</evidence>
<feature type="short sequence motif" description="DEAH box" evidence="9">
    <location>
        <begin position="274"/>
        <end position="277"/>
    </location>
</feature>
<dbReference type="Pfam" id="PF18339">
    <property type="entry name" value="Tudor_1_RapA"/>
    <property type="match status" value="1"/>
</dbReference>
<feature type="domain" description="Helicase ATP-binding" evidence="10">
    <location>
        <begin position="156"/>
        <end position="328"/>
    </location>
</feature>
<feature type="domain" description="Helicase C-terminal" evidence="11">
    <location>
        <begin position="467"/>
        <end position="616"/>
    </location>
</feature>
<keyword evidence="8 9" id="KW-0804">Transcription</keyword>
<dbReference type="OrthoDB" id="9814088at2"/>
<dbReference type="SMART" id="SM00490">
    <property type="entry name" value="HELICc"/>
    <property type="match status" value="1"/>
</dbReference>
<comment type="subunit">
    <text evidence="9">Interacts with the RNAP. Has a higher affinity for the core RNAP than for the holoenzyme. Its ATPase activity is stimulated by binding to RNAP.</text>
</comment>
<dbReference type="GO" id="GO:0005524">
    <property type="term" value="F:ATP binding"/>
    <property type="evidence" value="ECO:0007669"/>
    <property type="project" value="UniProtKB-UniRule"/>
</dbReference>
<dbReference type="PROSITE" id="PS51194">
    <property type="entry name" value="HELICASE_CTER"/>
    <property type="match status" value="1"/>
</dbReference>
<keyword evidence="3 9" id="KW-0347">Helicase</keyword>
<dbReference type="CDD" id="cd18793">
    <property type="entry name" value="SF2_C_SNF"/>
    <property type="match status" value="1"/>
</dbReference>
<evidence type="ECO:0000313" key="12">
    <source>
        <dbReference type="EMBL" id="QBB69965.1"/>
    </source>
</evidence>
<dbReference type="RefSeq" id="WP_129832224.1">
    <property type="nucleotide sequence ID" value="NZ_CP035704.1"/>
</dbReference>
<dbReference type="Pfam" id="PF00176">
    <property type="entry name" value="SNF2-rel_dom"/>
    <property type="match status" value="1"/>
</dbReference>
<evidence type="ECO:0000313" key="13">
    <source>
        <dbReference type="Proteomes" id="UP000291562"/>
    </source>
</evidence>
<dbReference type="InterPro" id="IPR040765">
    <property type="entry name" value="Tudor_1_RapA"/>
</dbReference>
<dbReference type="SUPFAM" id="SSF52540">
    <property type="entry name" value="P-loop containing nucleoside triphosphate hydrolases"/>
    <property type="match status" value="2"/>
</dbReference>
<dbReference type="Gene3D" id="3.30.360.80">
    <property type="match status" value="1"/>
</dbReference>
<dbReference type="InterPro" id="IPR049730">
    <property type="entry name" value="SNF2/RAD54-like_C"/>
</dbReference>
<dbReference type="PROSITE" id="PS51192">
    <property type="entry name" value="HELICASE_ATP_BIND_1"/>
    <property type="match status" value="1"/>
</dbReference>
<dbReference type="PANTHER" id="PTHR45766">
    <property type="entry name" value="DNA ANNEALING HELICASE AND ENDONUCLEASE ZRANB3 FAMILY MEMBER"/>
    <property type="match status" value="1"/>
</dbReference>
<dbReference type="Pfam" id="PF12137">
    <property type="entry name" value="RapA_C"/>
    <property type="match status" value="1"/>
</dbReference>
<dbReference type="CDD" id="cd18011">
    <property type="entry name" value="DEXDc_RapA"/>
    <property type="match status" value="1"/>
</dbReference>
<dbReference type="InterPro" id="IPR038718">
    <property type="entry name" value="SNF2-like_sf"/>
</dbReference>
<dbReference type="GO" id="GO:0004386">
    <property type="term" value="F:helicase activity"/>
    <property type="evidence" value="ECO:0007669"/>
    <property type="project" value="UniProtKB-UniRule"/>
</dbReference>
<dbReference type="InterPro" id="IPR023949">
    <property type="entry name" value="Helicase_RapA"/>
</dbReference>
<organism evidence="12 13">
    <name type="scientific">Pseudolysobacter antarcticus</name>
    <dbReference type="NCBI Taxonomy" id="2511995"/>
    <lineage>
        <taxon>Bacteria</taxon>
        <taxon>Pseudomonadati</taxon>
        <taxon>Pseudomonadota</taxon>
        <taxon>Gammaproteobacteria</taxon>
        <taxon>Lysobacterales</taxon>
        <taxon>Rhodanobacteraceae</taxon>
        <taxon>Pseudolysobacter</taxon>
    </lineage>
</organism>
<dbReference type="HAMAP" id="MF_01821">
    <property type="entry name" value="Helicase_RapA"/>
    <property type="match status" value="1"/>
</dbReference>
<reference evidence="12 13" key="1">
    <citation type="submission" date="2019-01" db="EMBL/GenBank/DDBJ databases">
        <title>Pseudolysobacter antarctica gen. nov., sp. nov., isolated from Fildes Peninsula, Antarctica.</title>
        <authorList>
            <person name="Wei Z."/>
            <person name="Peng F."/>
        </authorList>
    </citation>
    <scope>NUCLEOTIDE SEQUENCE [LARGE SCALE GENOMIC DNA]</scope>
    <source>
        <strain evidence="12 13">AQ6-296</strain>
    </source>
</reference>
<evidence type="ECO:0000256" key="1">
    <source>
        <dbReference type="ARBA" id="ARBA00022741"/>
    </source>
</evidence>
<dbReference type="NCBIfam" id="NF003426">
    <property type="entry name" value="PRK04914.1"/>
    <property type="match status" value="1"/>
</dbReference>
<keyword evidence="7 9" id="KW-0010">Activator</keyword>
<dbReference type="InterPro" id="IPR014001">
    <property type="entry name" value="Helicase_ATP-bd"/>
</dbReference>
<evidence type="ECO:0000256" key="5">
    <source>
        <dbReference type="ARBA" id="ARBA00023015"/>
    </source>
</evidence>
<evidence type="ECO:0000256" key="9">
    <source>
        <dbReference type="HAMAP-Rule" id="MF_01821"/>
    </source>
</evidence>
<dbReference type="InterPro" id="IPR022737">
    <property type="entry name" value="RapA_C"/>
</dbReference>
<dbReference type="GO" id="GO:0016817">
    <property type="term" value="F:hydrolase activity, acting on acid anhydrides"/>
    <property type="evidence" value="ECO:0007669"/>
    <property type="project" value="InterPro"/>
</dbReference>
<dbReference type="PANTHER" id="PTHR45766:SF6">
    <property type="entry name" value="SWI_SNF-RELATED MATRIX-ASSOCIATED ACTIN-DEPENDENT REGULATOR OF CHROMATIN SUBFAMILY A-LIKE PROTEIN 1"/>
    <property type="match status" value="1"/>
</dbReference>
<dbReference type="InterPro" id="IPR027417">
    <property type="entry name" value="P-loop_NTPase"/>
</dbReference>
<name>A0A411HHH1_9GAMM</name>
<dbReference type="Pfam" id="PF00271">
    <property type="entry name" value="Helicase_C"/>
    <property type="match status" value="1"/>
</dbReference>
<dbReference type="GO" id="GO:0003677">
    <property type="term" value="F:DNA binding"/>
    <property type="evidence" value="ECO:0007669"/>
    <property type="project" value="UniProtKB-KW"/>
</dbReference>
<evidence type="ECO:0000256" key="7">
    <source>
        <dbReference type="ARBA" id="ARBA00023159"/>
    </source>
</evidence>
<protein>
    <recommendedName>
        <fullName evidence="9">RNA polymerase-associated protein RapA</fullName>
        <ecNumber evidence="9">3.6.4.-</ecNumber>
    </recommendedName>
    <alternativeName>
        <fullName evidence="9">ATP-dependent helicase HepA</fullName>
    </alternativeName>
</protein>
<dbReference type="Gene3D" id="6.10.140.1500">
    <property type="match status" value="1"/>
</dbReference>
<comment type="function">
    <text evidence="9">Transcription regulator that activates transcription by stimulating RNA polymerase (RNAP) recycling in case of stress conditions such as supercoiled DNA or high salt concentrations. Probably acts by releasing the RNAP, when it is trapped or immobilized on tightly supercoiled DNA. Does not activate transcription on linear DNA. Probably not involved in DNA repair.</text>
</comment>
<evidence type="ECO:0000256" key="2">
    <source>
        <dbReference type="ARBA" id="ARBA00022801"/>
    </source>
</evidence>
<dbReference type="Gene3D" id="3.40.50.10810">
    <property type="entry name" value="Tandem AAA-ATPase domain"/>
    <property type="match status" value="1"/>
</dbReference>
<dbReference type="Gene3D" id="2.30.30.140">
    <property type="match status" value="1"/>
</dbReference>
<keyword evidence="6 9" id="KW-0238">DNA-binding</keyword>
<dbReference type="EC" id="3.6.4.-" evidence="9"/>
<dbReference type="KEGG" id="xbc:ELE36_06090"/>
<evidence type="ECO:0000256" key="4">
    <source>
        <dbReference type="ARBA" id="ARBA00022840"/>
    </source>
</evidence>
<dbReference type="InterPro" id="IPR040766">
    <property type="entry name" value="Tudor_2_RapA"/>
</dbReference>
<keyword evidence="5 9" id="KW-0805">Transcription regulation</keyword>
<dbReference type="AlphaFoldDB" id="A0A411HHH1"/>
<evidence type="ECO:0000256" key="3">
    <source>
        <dbReference type="ARBA" id="ARBA00022806"/>
    </source>
</evidence>
<keyword evidence="4 9" id="KW-0067">ATP-binding</keyword>
<keyword evidence="1 9" id="KW-0547">Nucleotide-binding</keyword>
<dbReference type="GO" id="GO:0006355">
    <property type="term" value="P:regulation of DNA-templated transcription"/>
    <property type="evidence" value="ECO:0007669"/>
    <property type="project" value="UniProtKB-UniRule"/>
</dbReference>
<keyword evidence="13" id="KW-1185">Reference proteome</keyword>
<proteinExistence type="inferred from homology"/>
<dbReference type="InterPro" id="IPR000330">
    <property type="entry name" value="SNF2_N"/>
</dbReference>
<evidence type="ECO:0000256" key="8">
    <source>
        <dbReference type="ARBA" id="ARBA00023163"/>
    </source>
</evidence>